<evidence type="ECO:0000259" key="3">
    <source>
        <dbReference type="PROSITE" id="PS50017"/>
    </source>
</evidence>
<evidence type="ECO:0000256" key="1">
    <source>
        <dbReference type="SAM" id="Coils"/>
    </source>
</evidence>
<feature type="compositionally biased region" description="Polar residues" evidence="2">
    <location>
        <begin position="239"/>
        <end position="274"/>
    </location>
</feature>
<dbReference type="InterPro" id="IPR011029">
    <property type="entry name" value="DEATH-like_dom_sf"/>
</dbReference>
<keyword evidence="5" id="KW-1185">Reference proteome</keyword>
<evidence type="ECO:0000313" key="4">
    <source>
        <dbReference type="EMBL" id="KAJ8030478.1"/>
    </source>
</evidence>
<dbReference type="Gene3D" id="1.10.533.10">
    <property type="entry name" value="Death Domain, Fas"/>
    <property type="match status" value="1"/>
</dbReference>
<keyword evidence="1" id="KW-0175">Coiled coil</keyword>
<feature type="compositionally biased region" description="Polar residues" evidence="2">
    <location>
        <begin position="1"/>
        <end position="14"/>
    </location>
</feature>
<keyword evidence="4" id="KW-0808">Transferase</keyword>
<feature type="region of interest" description="Disordered" evidence="2">
    <location>
        <begin position="239"/>
        <end position="282"/>
    </location>
</feature>
<evidence type="ECO:0000256" key="2">
    <source>
        <dbReference type="SAM" id="MobiDB-lite"/>
    </source>
</evidence>
<dbReference type="AlphaFoldDB" id="A0A9Q1H2C3"/>
<dbReference type="InterPro" id="IPR000488">
    <property type="entry name" value="Death_dom"/>
</dbReference>
<dbReference type="OrthoDB" id="10680442at2759"/>
<feature type="domain" description="Death" evidence="3">
    <location>
        <begin position="409"/>
        <end position="457"/>
    </location>
</feature>
<feature type="coiled-coil region" evidence="1">
    <location>
        <begin position="79"/>
        <end position="113"/>
    </location>
</feature>
<dbReference type="GO" id="GO:0007165">
    <property type="term" value="P:signal transduction"/>
    <property type="evidence" value="ECO:0007669"/>
    <property type="project" value="InterPro"/>
</dbReference>
<gene>
    <name evidence="4" type="ORF">HOLleu_26915</name>
</gene>
<name>A0A9Q1H2C3_HOLLE</name>
<feature type="compositionally biased region" description="Polar residues" evidence="2">
    <location>
        <begin position="22"/>
        <end position="32"/>
    </location>
</feature>
<protein>
    <submittedName>
        <fullName evidence="4">Receptor-interacting serine/threonine-protein kinase 1</fullName>
    </submittedName>
</protein>
<keyword evidence="4" id="KW-0418">Kinase</keyword>
<dbReference type="SUPFAM" id="SSF47986">
    <property type="entry name" value="DEATH domain"/>
    <property type="match status" value="1"/>
</dbReference>
<proteinExistence type="predicted"/>
<accession>A0A9Q1H2C3</accession>
<evidence type="ECO:0000313" key="5">
    <source>
        <dbReference type="Proteomes" id="UP001152320"/>
    </source>
</evidence>
<keyword evidence="4" id="KW-0675">Receptor</keyword>
<dbReference type="CDD" id="cd01670">
    <property type="entry name" value="Death"/>
    <property type="match status" value="1"/>
</dbReference>
<dbReference type="Proteomes" id="UP001152320">
    <property type="component" value="Chromosome 13"/>
</dbReference>
<feature type="region of interest" description="Disordered" evidence="2">
    <location>
        <begin position="1"/>
        <end position="32"/>
    </location>
</feature>
<organism evidence="4 5">
    <name type="scientific">Holothuria leucospilota</name>
    <name type="common">Black long sea cucumber</name>
    <name type="synonym">Mertensiothuria leucospilota</name>
    <dbReference type="NCBI Taxonomy" id="206669"/>
    <lineage>
        <taxon>Eukaryota</taxon>
        <taxon>Metazoa</taxon>
        <taxon>Echinodermata</taxon>
        <taxon>Eleutherozoa</taxon>
        <taxon>Echinozoa</taxon>
        <taxon>Holothuroidea</taxon>
        <taxon>Aspidochirotacea</taxon>
        <taxon>Aspidochirotida</taxon>
        <taxon>Holothuriidae</taxon>
        <taxon>Holothuria</taxon>
    </lineage>
</organism>
<sequence>MSTVAYSMLGGNSQDDGRVEDSQSSDSGGAQNGLSNMIKACIRDEMRKCFSSMERKLVHYFETRFADLTEQQGVLQANVEDVEKKQDVLQSRMEEIEGKMDKLLQVEKRVEEKLAANCAILEMMLYQARNQFLNLEPGRGNPCDDDVFGRGQRLGHPETCEHKVPDHQGATDESSRATGWSCYARALTPWSRWIGVQPSQEESCDNTTLHSSQPPLSNTTAVTTVTTVASTVKTVQVHQQNIPSSQLPNAVTTPTSSYLQPRTQPQSVQQSSMSRALPRESRGQVHPDILLDVLAAARRYYHQMSDNNITSECNHITVTVRHLEGDTINCIMALVNDAEQHVAVKSLSLDDQAIHPSSIHDQTSVFPQLPQVPRRRKASCGGTILTEVMILKVSRLIGHKWKSIGIECLHFSSDDLSRIDADYKDVESKIFEMIKRWHRKQGVEGGTVEKLADSFKKSCEIDCNVFDFMDSLKEPTESTE</sequence>
<dbReference type="GO" id="GO:0016301">
    <property type="term" value="F:kinase activity"/>
    <property type="evidence" value="ECO:0007669"/>
    <property type="project" value="UniProtKB-KW"/>
</dbReference>
<reference evidence="4" key="1">
    <citation type="submission" date="2021-10" db="EMBL/GenBank/DDBJ databases">
        <title>Tropical sea cucumber genome reveals ecological adaptation and Cuvierian tubules defense mechanism.</title>
        <authorList>
            <person name="Chen T."/>
        </authorList>
    </citation>
    <scope>NUCLEOTIDE SEQUENCE</scope>
    <source>
        <strain evidence="4">Nanhai2018</strain>
        <tissue evidence="4">Muscle</tissue>
    </source>
</reference>
<dbReference type="PROSITE" id="PS50017">
    <property type="entry name" value="DEATH_DOMAIN"/>
    <property type="match status" value="1"/>
</dbReference>
<comment type="caution">
    <text evidence="4">The sequence shown here is derived from an EMBL/GenBank/DDBJ whole genome shotgun (WGS) entry which is preliminary data.</text>
</comment>
<dbReference type="EMBL" id="JAIZAY010000013">
    <property type="protein sequence ID" value="KAJ8030478.1"/>
    <property type="molecule type" value="Genomic_DNA"/>
</dbReference>